<evidence type="ECO:0000259" key="1">
    <source>
        <dbReference type="Pfam" id="PF00535"/>
    </source>
</evidence>
<dbReference type="PANTHER" id="PTHR43685:SF2">
    <property type="entry name" value="GLYCOSYLTRANSFERASE 2-LIKE DOMAIN-CONTAINING PROTEIN"/>
    <property type="match status" value="1"/>
</dbReference>
<dbReference type="InterPro" id="IPR029044">
    <property type="entry name" value="Nucleotide-diphossugar_trans"/>
</dbReference>
<dbReference type="SUPFAM" id="SSF53448">
    <property type="entry name" value="Nucleotide-diphospho-sugar transferases"/>
    <property type="match status" value="1"/>
</dbReference>
<accession>A0ABV9D3A2</accession>
<dbReference type="InterPro" id="IPR001173">
    <property type="entry name" value="Glyco_trans_2-like"/>
</dbReference>
<protein>
    <submittedName>
        <fullName evidence="2">Glycosyltransferase family 2 protein</fullName>
    </submittedName>
</protein>
<comment type="caution">
    <text evidence="2">The sequence shown here is derived from an EMBL/GenBank/DDBJ whole genome shotgun (WGS) entry which is preliminary data.</text>
</comment>
<dbReference type="Pfam" id="PF00535">
    <property type="entry name" value="Glycos_transf_2"/>
    <property type="match status" value="1"/>
</dbReference>
<reference evidence="3" key="1">
    <citation type="journal article" date="2019" name="Int. J. Syst. Evol. Microbiol.">
        <title>The Global Catalogue of Microorganisms (GCM) 10K type strain sequencing project: providing services to taxonomists for standard genome sequencing and annotation.</title>
        <authorList>
            <consortium name="The Broad Institute Genomics Platform"/>
            <consortium name="The Broad Institute Genome Sequencing Center for Infectious Disease"/>
            <person name="Wu L."/>
            <person name="Ma J."/>
        </authorList>
    </citation>
    <scope>NUCLEOTIDE SEQUENCE [LARGE SCALE GENOMIC DNA]</scope>
    <source>
        <strain evidence="3">CGMCC 1.12121</strain>
    </source>
</reference>
<gene>
    <name evidence="2" type="ORF">ACFO0U_13490</name>
</gene>
<dbReference type="InterPro" id="IPR050834">
    <property type="entry name" value="Glycosyltransf_2"/>
</dbReference>
<dbReference type="CDD" id="cd00761">
    <property type="entry name" value="Glyco_tranf_GTA_type"/>
    <property type="match status" value="1"/>
</dbReference>
<dbReference type="Gene3D" id="3.90.550.10">
    <property type="entry name" value="Spore Coat Polysaccharide Biosynthesis Protein SpsA, Chain A"/>
    <property type="match status" value="1"/>
</dbReference>
<proteinExistence type="predicted"/>
<dbReference type="PANTHER" id="PTHR43685">
    <property type="entry name" value="GLYCOSYLTRANSFERASE"/>
    <property type="match status" value="1"/>
</dbReference>
<organism evidence="2 3">
    <name type="scientific">Chromohalobacter sarecensis</name>
    <dbReference type="NCBI Taxonomy" id="245294"/>
    <lineage>
        <taxon>Bacteria</taxon>
        <taxon>Pseudomonadati</taxon>
        <taxon>Pseudomonadota</taxon>
        <taxon>Gammaproteobacteria</taxon>
        <taxon>Oceanospirillales</taxon>
        <taxon>Halomonadaceae</taxon>
        <taxon>Chromohalobacter</taxon>
    </lineage>
</organism>
<sequence>MKNENETPPLITVIVPVFNRWPHVCDAIESLLSQTYQNFECIVVDDASSDKSYENIKEKYSDNEKIRVVQLSKNSGQAIARNIGVQKASGSFICFLDSDDILLKDSLEARISVYNEEIDKDTIVSGGNISAEKSNTKDLKKRLTPITLDEYLIERGLIHTNTVMMRTASFHHLGGFNEELRQREDVEFFIRALCHFSAVSCGTYVAQMRAVDSSRARHDYEKIIKQGYAFVEALKNNKKLHEEASPKTLNNYISQGYNSYLNALYKTGRHKEYRSEIKGLAASKKIHLTKRHLKRILAGFLSPNK</sequence>
<dbReference type="RefSeq" id="WP_246969779.1">
    <property type="nucleotide sequence ID" value="NZ_JAKGAN010000002.1"/>
</dbReference>
<feature type="domain" description="Glycosyltransferase 2-like" evidence="1">
    <location>
        <begin position="12"/>
        <end position="146"/>
    </location>
</feature>
<name>A0ABV9D3A2_9GAMM</name>
<keyword evidence="3" id="KW-1185">Reference proteome</keyword>
<dbReference type="Proteomes" id="UP001596030">
    <property type="component" value="Unassembled WGS sequence"/>
</dbReference>
<dbReference type="EMBL" id="JBHSEU010000021">
    <property type="protein sequence ID" value="MFC4539786.1"/>
    <property type="molecule type" value="Genomic_DNA"/>
</dbReference>
<evidence type="ECO:0000313" key="2">
    <source>
        <dbReference type="EMBL" id="MFC4539786.1"/>
    </source>
</evidence>
<evidence type="ECO:0000313" key="3">
    <source>
        <dbReference type="Proteomes" id="UP001596030"/>
    </source>
</evidence>